<sequence>MSDKNSLLEFPTDETKEKVQWTKGHDFMDGTPRYTFEGRDPATTYERFQVVIYTEWEHRYAHDPGNRCKHYYGYVRDNEQEWSETIGPFFSVREAKKETLALFNSFMERFVAMESATQKHNMKMGGI</sequence>
<protein>
    <submittedName>
        <fullName evidence="1">Uncharacterized protein</fullName>
    </submittedName>
</protein>
<name>A0A923MK09_9FIRM</name>
<proteinExistence type="predicted"/>
<keyword evidence="2" id="KW-1185">Reference proteome</keyword>
<gene>
    <name evidence="1" type="ORF">H8Z83_12450</name>
</gene>
<comment type="caution">
    <text evidence="1">The sequence shown here is derived from an EMBL/GenBank/DDBJ whole genome shotgun (WGS) entry which is preliminary data.</text>
</comment>
<reference evidence="1" key="1">
    <citation type="submission" date="2020-08" db="EMBL/GenBank/DDBJ databases">
        <title>Genome public.</title>
        <authorList>
            <person name="Liu C."/>
            <person name="Sun Q."/>
        </authorList>
    </citation>
    <scope>NUCLEOTIDE SEQUENCE</scope>
    <source>
        <strain evidence="1">BX15</strain>
    </source>
</reference>
<dbReference type="RefSeq" id="WP_187015343.1">
    <property type="nucleotide sequence ID" value="NZ_JACOQI010000012.1"/>
</dbReference>
<dbReference type="EMBL" id="JACOQI010000012">
    <property type="protein sequence ID" value="MBC5771118.1"/>
    <property type="molecule type" value="Genomic_DNA"/>
</dbReference>
<organism evidence="1 2">
    <name type="scientific">Dysosmobacter segnis</name>
    <dbReference type="NCBI Taxonomy" id="2763042"/>
    <lineage>
        <taxon>Bacteria</taxon>
        <taxon>Bacillati</taxon>
        <taxon>Bacillota</taxon>
        <taxon>Clostridia</taxon>
        <taxon>Eubacteriales</taxon>
        <taxon>Oscillospiraceae</taxon>
        <taxon>Dysosmobacter</taxon>
    </lineage>
</organism>
<evidence type="ECO:0000313" key="1">
    <source>
        <dbReference type="EMBL" id="MBC5771118.1"/>
    </source>
</evidence>
<dbReference type="Proteomes" id="UP000620327">
    <property type="component" value="Unassembled WGS sequence"/>
</dbReference>
<accession>A0A923MK09</accession>
<dbReference type="AlphaFoldDB" id="A0A923MK09"/>
<evidence type="ECO:0000313" key="2">
    <source>
        <dbReference type="Proteomes" id="UP000620327"/>
    </source>
</evidence>